<dbReference type="PRINTS" id="PR00474">
    <property type="entry name" value="GLU5KINASE"/>
</dbReference>
<evidence type="ECO:0000256" key="6">
    <source>
        <dbReference type="ARBA" id="ARBA00022840"/>
    </source>
</evidence>
<evidence type="ECO:0000256" key="3">
    <source>
        <dbReference type="ARBA" id="ARBA00022679"/>
    </source>
</evidence>
<keyword evidence="6" id="KW-0067">ATP-binding</keyword>
<dbReference type="Pfam" id="PF00696">
    <property type="entry name" value="AA_kinase"/>
    <property type="match status" value="1"/>
</dbReference>
<reference evidence="8" key="1">
    <citation type="submission" date="2016-10" db="EMBL/GenBank/DDBJ databases">
        <authorList>
            <person name="de Groot N.N."/>
        </authorList>
    </citation>
    <scope>NUCLEOTIDE SEQUENCE</scope>
</reference>
<dbReference type="AlphaFoldDB" id="A0A1W1ELH6"/>
<dbReference type="PIRSF" id="PIRSF000729">
    <property type="entry name" value="GK"/>
    <property type="match status" value="1"/>
</dbReference>
<dbReference type="InterPro" id="IPR005715">
    <property type="entry name" value="Glu_5kinase/COase_Synthase"/>
</dbReference>
<accession>A0A1W1ELH6</accession>
<evidence type="ECO:0000259" key="7">
    <source>
        <dbReference type="Pfam" id="PF00696"/>
    </source>
</evidence>
<name>A0A1W1ELH6_9ZZZZ</name>
<dbReference type="SUPFAM" id="SSF53633">
    <property type="entry name" value="Carbamate kinase-like"/>
    <property type="match status" value="1"/>
</dbReference>
<keyword evidence="2" id="KW-0641">Proline biosynthesis</keyword>
<keyword evidence="3 8" id="KW-0808">Transferase</keyword>
<keyword evidence="5 8" id="KW-0418">Kinase</keyword>
<dbReference type="GO" id="GO:0004349">
    <property type="term" value="F:glutamate 5-kinase activity"/>
    <property type="evidence" value="ECO:0007669"/>
    <property type="project" value="UniProtKB-EC"/>
</dbReference>
<dbReference type="PANTHER" id="PTHR43654">
    <property type="entry name" value="GLUTAMATE 5-KINASE"/>
    <property type="match status" value="1"/>
</dbReference>
<dbReference type="InterPro" id="IPR001057">
    <property type="entry name" value="Glu/AcGlu_kinase"/>
</dbReference>
<evidence type="ECO:0000256" key="2">
    <source>
        <dbReference type="ARBA" id="ARBA00022650"/>
    </source>
</evidence>
<dbReference type="NCBIfam" id="TIGR01027">
    <property type="entry name" value="proB"/>
    <property type="match status" value="1"/>
</dbReference>
<dbReference type="EC" id="2.7.2.11" evidence="8"/>
<dbReference type="InterPro" id="IPR001048">
    <property type="entry name" value="Asp/Glu/Uridylate_kinase"/>
</dbReference>
<protein>
    <submittedName>
        <fullName evidence="8">Glutamate 5-kinase</fullName>
        <ecNumber evidence="8">2.7.2.11</ecNumber>
    </submittedName>
</protein>
<dbReference type="InterPro" id="IPR036393">
    <property type="entry name" value="AceGlu_kinase-like_sf"/>
</dbReference>
<keyword evidence="1" id="KW-0028">Amino-acid biosynthesis</keyword>
<evidence type="ECO:0000256" key="1">
    <source>
        <dbReference type="ARBA" id="ARBA00022605"/>
    </source>
</evidence>
<dbReference type="PANTHER" id="PTHR43654:SF3">
    <property type="entry name" value="GLUTAMATE 5-KINASE"/>
    <property type="match status" value="1"/>
</dbReference>
<evidence type="ECO:0000256" key="4">
    <source>
        <dbReference type="ARBA" id="ARBA00022741"/>
    </source>
</evidence>
<feature type="domain" description="Aspartate/glutamate/uridylate kinase" evidence="7">
    <location>
        <begin position="2"/>
        <end position="215"/>
    </location>
</feature>
<dbReference type="GO" id="GO:0005829">
    <property type="term" value="C:cytosol"/>
    <property type="evidence" value="ECO:0007669"/>
    <property type="project" value="TreeGrafter"/>
</dbReference>
<dbReference type="GO" id="GO:0008652">
    <property type="term" value="P:amino acid biosynthetic process"/>
    <property type="evidence" value="ECO:0007669"/>
    <property type="project" value="UniProtKB-KW"/>
</dbReference>
<evidence type="ECO:0000256" key="5">
    <source>
        <dbReference type="ARBA" id="ARBA00022777"/>
    </source>
</evidence>
<sequence>MKRLVIKVGSHILTKDNILLEERIEDISQLIYQLREKGYEVILITSGAVAVGYSKIKLDMNSLENRQALSAIGQPFLMNIYQNEFSKYDIITSQFLLTETNFDLRSNTRYAKRVINTLLSKGVLPIINENDTTATKELVFGDNDSLSANVTYYFDCDMLVILSNNDGYYNSEGLFIKKVSTIEDNEIKNSLISFGGLSTKLESAKFLLDRGREMFLSNGYDLSDVREFLLNNNHQGGTLFSQ</sequence>
<dbReference type="EMBL" id="FRYL01000045">
    <property type="protein sequence ID" value="SHO81694.1"/>
    <property type="molecule type" value="Genomic_DNA"/>
</dbReference>
<evidence type="ECO:0000313" key="8">
    <source>
        <dbReference type="EMBL" id="SHO81694.1"/>
    </source>
</evidence>
<organism evidence="8">
    <name type="scientific">hydrothermal vent metagenome</name>
    <dbReference type="NCBI Taxonomy" id="652676"/>
    <lineage>
        <taxon>unclassified sequences</taxon>
        <taxon>metagenomes</taxon>
        <taxon>ecological metagenomes</taxon>
    </lineage>
</organism>
<dbReference type="Gene3D" id="3.40.1160.10">
    <property type="entry name" value="Acetylglutamate kinase-like"/>
    <property type="match status" value="1"/>
</dbReference>
<dbReference type="InterPro" id="IPR011529">
    <property type="entry name" value="Glu_5kinase"/>
</dbReference>
<proteinExistence type="predicted"/>
<gene>
    <name evidence="8" type="ORF">MNB_SV-15-1240</name>
</gene>
<keyword evidence="4" id="KW-0547">Nucleotide-binding</keyword>
<dbReference type="GO" id="GO:0005524">
    <property type="term" value="F:ATP binding"/>
    <property type="evidence" value="ECO:0007669"/>
    <property type="project" value="UniProtKB-KW"/>
</dbReference>